<evidence type="ECO:0000256" key="1">
    <source>
        <dbReference type="ARBA" id="ARBA00004651"/>
    </source>
</evidence>
<dbReference type="Pfam" id="PF06826">
    <property type="entry name" value="Asp-Al_Ex"/>
    <property type="match status" value="2"/>
</dbReference>
<dbReference type="InterPro" id="IPR050144">
    <property type="entry name" value="AAE_transporter"/>
</dbReference>
<keyword evidence="6 8" id="KW-1133">Transmembrane helix</keyword>
<evidence type="ECO:0000259" key="9">
    <source>
        <dbReference type="Pfam" id="PF06826"/>
    </source>
</evidence>
<name>A0A5N7IXC7_9CLOT</name>
<evidence type="ECO:0000256" key="3">
    <source>
        <dbReference type="ARBA" id="ARBA00022448"/>
    </source>
</evidence>
<keyword evidence="4" id="KW-1003">Cell membrane</keyword>
<dbReference type="InterPro" id="IPR006512">
    <property type="entry name" value="YidE_YbjL"/>
</dbReference>
<evidence type="ECO:0000256" key="6">
    <source>
        <dbReference type="ARBA" id="ARBA00022989"/>
    </source>
</evidence>
<feature type="transmembrane region" description="Helical" evidence="8">
    <location>
        <begin position="12"/>
        <end position="30"/>
    </location>
</feature>
<dbReference type="GO" id="GO:0005886">
    <property type="term" value="C:plasma membrane"/>
    <property type="evidence" value="ECO:0007669"/>
    <property type="project" value="UniProtKB-SubCell"/>
</dbReference>
<dbReference type="PANTHER" id="PTHR30445:SF3">
    <property type="entry name" value="TRANSPORT PROTEIN YIDE-RELATED"/>
    <property type="match status" value="1"/>
</dbReference>
<evidence type="ECO:0000256" key="2">
    <source>
        <dbReference type="ARBA" id="ARBA00009854"/>
    </source>
</evidence>
<dbReference type="EMBL" id="SPSF01000013">
    <property type="protein sequence ID" value="MPQ61122.1"/>
    <property type="molecule type" value="Genomic_DNA"/>
</dbReference>
<comment type="similarity">
    <text evidence="2">Belongs to the AAE transporter (TC 2.A.81) family.</text>
</comment>
<organism evidence="10 11">
    <name type="scientific">Clostridium estertheticum</name>
    <dbReference type="NCBI Taxonomy" id="238834"/>
    <lineage>
        <taxon>Bacteria</taxon>
        <taxon>Bacillati</taxon>
        <taxon>Bacillota</taxon>
        <taxon>Clostridia</taxon>
        <taxon>Eubacteriales</taxon>
        <taxon>Clostridiaceae</taxon>
        <taxon>Clostridium</taxon>
    </lineage>
</organism>
<keyword evidence="7 8" id="KW-0472">Membrane</keyword>
<evidence type="ECO:0000256" key="4">
    <source>
        <dbReference type="ARBA" id="ARBA00022475"/>
    </source>
</evidence>
<protein>
    <recommendedName>
        <fullName evidence="9">YidE/YbjL duplication domain-containing protein</fullName>
    </recommendedName>
</protein>
<comment type="subcellular location">
    <subcellularLocation>
        <location evidence="1">Cell membrane</location>
        <topology evidence="1">Multi-pass membrane protein</topology>
    </subcellularLocation>
</comment>
<proteinExistence type="inferred from homology"/>
<dbReference type="AlphaFoldDB" id="A0A5N7IXC7"/>
<evidence type="ECO:0000313" key="10">
    <source>
        <dbReference type="EMBL" id="MPQ61122.1"/>
    </source>
</evidence>
<evidence type="ECO:0000256" key="7">
    <source>
        <dbReference type="ARBA" id="ARBA00023136"/>
    </source>
</evidence>
<accession>A0A5N7IXC7</accession>
<dbReference type="PANTHER" id="PTHR30445">
    <property type="entry name" value="K(+)_H(+) ANTIPORTER SUBUNIT KHTT"/>
    <property type="match status" value="1"/>
</dbReference>
<feature type="transmembrane region" description="Helical" evidence="8">
    <location>
        <begin position="393"/>
        <end position="413"/>
    </location>
</feature>
<evidence type="ECO:0000256" key="5">
    <source>
        <dbReference type="ARBA" id="ARBA00022692"/>
    </source>
</evidence>
<feature type="transmembrane region" description="Helical" evidence="8">
    <location>
        <begin position="340"/>
        <end position="362"/>
    </location>
</feature>
<sequence length="450" mass="48227">MIKMSNALGRFIMNPFTLLFLTVFVGRIFGNIKFKKVTFGACGALIVGLIIGYFTIVYAKGISKLSPLHEAATNMISKGVISQEFFDFFLILFVVSVGLISGKQLIKAIKTFGTKLLAVGLSISLAAFIFAFITIQVSNINSYQIAGLFSGSMMSTPTFAVSLDAAGQKAQILGNTYSSLSYTQKQKVLDMVDENLSAKNVSSLSSEQKSKYVTVAKSYVSMGHSISYPIGVILGILTVIFLPKIVGIDIDDERIKFNSYMGKGNKTKIKKEAKETVFDIIAFSLVCFLGVVLGSIDIKNLSLGMAGGSLITALILSAIGKIGPINFRMNDKVLGIIKNIGLSFFLATIGLNYGYTVVTSLAGSGLKLVVIGAFLTLASMIVGYLIGKYIFKLDWLALVGALCGGITNTPMLGAAIDSVKGDEPAIGYGAAYPFGLIFKIIFVMILYKTF</sequence>
<feature type="transmembrane region" description="Helical" evidence="8">
    <location>
        <begin position="37"/>
        <end position="59"/>
    </location>
</feature>
<feature type="transmembrane region" description="Helical" evidence="8">
    <location>
        <begin position="368"/>
        <end position="386"/>
    </location>
</feature>
<keyword evidence="5 8" id="KW-0812">Transmembrane</keyword>
<feature type="domain" description="YidE/YbjL duplication" evidence="9">
    <location>
        <begin position="19"/>
        <end position="243"/>
    </location>
</feature>
<reference evidence="10" key="1">
    <citation type="journal article" date="2019" name="Lett. Appl. Microbiol.">
        <title>A case of 'blown pack' spoilage of vacuum-packaged pork likely associated with Clostridium estertheticum in Canada.</title>
        <authorList>
            <person name="Zhang P."/>
            <person name="Ward P."/>
            <person name="McMullen L.M."/>
            <person name="Yang X."/>
        </authorList>
    </citation>
    <scope>NUCLEOTIDE SEQUENCE [LARGE SCALE GENOMIC DNA]</scope>
    <source>
        <strain evidence="10">MA19</strain>
    </source>
</reference>
<evidence type="ECO:0000313" key="11">
    <source>
        <dbReference type="Proteomes" id="UP000342249"/>
    </source>
</evidence>
<comment type="caution">
    <text evidence="10">The sequence shown here is derived from an EMBL/GenBank/DDBJ whole genome shotgun (WGS) entry which is preliminary data.</text>
</comment>
<feature type="transmembrane region" description="Helical" evidence="8">
    <location>
        <begin position="276"/>
        <end position="296"/>
    </location>
</feature>
<dbReference type="NCBIfam" id="TIGR01625">
    <property type="entry name" value="YidE_YbjL_dupl"/>
    <property type="match status" value="1"/>
</dbReference>
<feature type="domain" description="YidE/YbjL duplication" evidence="9">
    <location>
        <begin position="283"/>
        <end position="447"/>
    </location>
</feature>
<dbReference type="Proteomes" id="UP000342249">
    <property type="component" value="Unassembled WGS sequence"/>
</dbReference>
<evidence type="ECO:0000256" key="8">
    <source>
        <dbReference type="SAM" id="Phobius"/>
    </source>
</evidence>
<feature type="transmembrane region" description="Helical" evidence="8">
    <location>
        <begin position="302"/>
        <end position="319"/>
    </location>
</feature>
<keyword evidence="3" id="KW-0813">Transport</keyword>
<feature type="transmembrane region" description="Helical" evidence="8">
    <location>
        <begin position="425"/>
        <end position="447"/>
    </location>
</feature>
<feature type="transmembrane region" description="Helical" evidence="8">
    <location>
        <begin position="79"/>
        <end position="100"/>
    </location>
</feature>
<feature type="transmembrane region" description="Helical" evidence="8">
    <location>
        <begin position="112"/>
        <end position="133"/>
    </location>
</feature>
<gene>
    <name evidence="10" type="ORF">E4V82_03190</name>
</gene>
<feature type="transmembrane region" description="Helical" evidence="8">
    <location>
        <begin position="226"/>
        <end position="246"/>
    </location>
</feature>